<reference evidence="2 3" key="1">
    <citation type="submission" date="2017-10" db="EMBL/GenBank/DDBJ databases">
        <title>Paenichitinophaga pekingensis gen. nov., sp. nov., isolated from activated sludge.</title>
        <authorList>
            <person name="Jin D."/>
            <person name="Kong X."/>
            <person name="Deng Y."/>
            <person name="Bai Z."/>
        </authorList>
    </citation>
    <scope>NUCLEOTIDE SEQUENCE [LARGE SCALE GENOMIC DNA]</scope>
    <source>
        <strain evidence="2 3">13</strain>
    </source>
</reference>
<evidence type="ECO:0000259" key="1">
    <source>
        <dbReference type="PROSITE" id="PS51384"/>
    </source>
</evidence>
<dbReference type="InterPro" id="IPR017938">
    <property type="entry name" value="Riboflavin_synthase-like_b-brl"/>
</dbReference>
<dbReference type="KEGG" id="cbae:COR50_19345"/>
<dbReference type="EMBL" id="CP023777">
    <property type="protein sequence ID" value="ATL49155.1"/>
    <property type="molecule type" value="Genomic_DNA"/>
</dbReference>
<dbReference type="PANTHER" id="PTHR30157:SF0">
    <property type="entry name" value="NADPH-DEPENDENT FERRIC-CHELATE REDUCTASE"/>
    <property type="match status" value="1"/>
</dbReference>
<dbReference type="AlphaFoldDB" id="A0A291QYZ1"/>
<dbReference type="PANTHER" id="PTHR30157">
    <property type="entry name" value="FERRIC REDUCTASE, NADPH-DEPENDENT"/>
    <property type="match status" value="1"/>
</dbReference>
<proteinExistence type="predicted"/>
<keyword evidence="3" id="KW-1185">Reference proteome</keyword>
<evidence type="ECO:0000313" key="3">
    <source>
        <dbReference type="Proteomes" id="UP000220133"/>
    </source>
</evidence>
<dbReference type="Gene3D" id="2.40.30.10">
    <property type="entry name" value="Translation factors"/>
    <property type="match status" value="1"/>
</dbReference>
<name>A0A291QYZ1_9BACT</name>
<dbReference type="InterPro" id="IPR017927">
    <property type="entry name" value="FAD-bd_FR_type"/>
</dbReference>
<dbReference type="InterPro" id="IPR039374">
    <property type="entry name" value="SIP_fam"/>
</dbReference>
<dbReference type="GO" id="GO:0016491">
    <property type="term" value="F:oxidoreductase activity"/>
    <property type="evidence" value="ECO:0007669"/>
    <property type="project" value="InterPro"/>
</dbReference>
<organism evidence="2 3">
    <name type="scientific">Chitinophaga caeni</name>
    <dbReference type="NCBI Taxonomy" id="2029983"/>
    <lineage>
        <taxon>Bacteria</taxon>
        <taxon>Pseudomonadati</taxon>
        <taxon>Bacteroidota</taxon>
        <taxon>Chitinophagia</taxon>
        <taxon>Chitinophagales</taxon>
        <taxon>Chitinophagaceae</taxon>
        <taxon>Chitinophaga</taxon>
    </lineage>
</organism>
<evidence type="ECO:0000313" key="2">
    <source>
        <dbReference type="EMBL" id="ATL49155.1"/>
    </source>
</evidence>
<protein>
    <recommendedName>
        <fullName evidence="1">FAD-binding FR-type domain-containing protein</fullName>
    </recommendedName>
</protein>
<feature type="domain" description="FAD-binding FR-type" evidence="1">
    <location>
        <begin position="36"/>
        <end position="132"/>
    </location>
</feature>
<dbReference type="PROSITE" id="PS51384">
    <property type="entry name" value="FAD_FR"/>
    <property type="match status" value="1"/>
</dbReference>
<accession>A0A291QYZ1</accession>
<gene>
    <name evidence="2" type="ORF">COR50_19345</name>
</gene>
<sequence length="253" mass="28818">MNREIIIFHFSIALHKKIMPSLAKWLGDTLESVMASKFIQVKLTGKELVAPAVVKLYFEGNLQGIPFHEGNAVAFRVNQIDYRNYTPSYWDDSGCEIIVHLHSNGPGSRFFEQIQPGAQLKMLIPRGRKMFDNSFATHTVIFDETGLGYATSVFEASSKNGQEFYAFGNVPGPVNNIRFPFNATNAKNGQYHLLEQDFQAFLDRYWIAAKQGAFYMVGNGKLVQITRNVLRSRGIQRQQLFTYTYWIEGRKGL</sequence>
<dbReference type="SUPFAM" id="SSF63380">
    <property type="entry name" value="Riboflavin synthase domain-like"/>
    <property type="match status" value="1"/>
</dbReference>
<dbReference type="Proteomes" id="UP000220133">
    <property type="component" value="Chromosome"/>
</dbReference>